<name>A0A382K274_9ZZZZ</name>
<organism evidence="1">
    <name type="scientific">marine metagenome</name>
    <dbReference type="NCBI Taxonomy" id="408172"/>
    <lineage>
        <taxon>unclassified sequences</taxon>
        <taxon>metagenomes</taxon>
        <taxon>ecological metagenomes</taxon>
    </lineage>
</organism>
<sequence>MKDYAKKNGMVHLDYYSSMVDDENGLREDYTYDCVHPNKTGYRVMSDLANKAISTIFGLNGIND</sequence>
<gene>
    <name evidence="1" type="ORF">METZ01_LOCUS269635</name>
</gene>
<dbReference type="Gene3D" id="3.40.50.1110">
    <property type="entry name" value="SGNH hydrolase"/>
    <property type="match status" value="1"/>
</dbReference>
<reference evidence="1" key="1">
    <citation type="submission" date="2018-05" db="EMBL/GenBank/DDBJ databases">
        <authorList>
            <person name="Lanie J.A."/>
            <person name="Ng W.-L."/>
            <person name="Kazmierczak K.M."/>
            <person name="Andrzejewski T.M."/>
            <person name="Davidsen T.M."/>
            <person name="Wayne K.J."/>
            <person name="Tettelin H."/>
            <person name="Glass J.I."/>
            <person name="Rusch D."/>
            <person name="Podicherti R."/>
            <person name="Tsui H.-C.T."/>
            <person name="Winkler M.E."/>
        </authorList>
    </citation>
    <scope>NUCLEOTIDE SEQUENCE</scope>
</reference>
<dbReference type="AlphaFoldDB" id="A0A382K274"/>
<proteinExistence type="predicted"/>
<accession>A0A382K274</accession>
<evidence type="ECO:0008006" key="2">
    <source>
        <dbReference type="Google" id="ProtNLM"/>
    </source>
</evidence>
<protein>
    <recommendedName>
        <fullName evidence="2">SGNH hydrolase-type esterase domain-containing protein</fullName>
    </recommendedName>
</protein>
<dbReference type="EMBL" id="UINC01077040">
    <property type="protein sequence ID" value="SVC16781.1"/>
    <property type="molecule type" value="Genomic_DNA"/>
</dbReference>
<evidence type="ECO:0000313" key="1">
    <source>
        <dbReference type="EMBL" id="SVC16781.1"/>
    </source>
</evidence>
<dbReference type="SUPFAM" id="SSF52266">
    <property type="entry name" value="SGNH hydrolase"/>
    <property type="match status" value="1"/>
</dbReference>
<dbReference type="InterPro" id="IPR036514">
    <property type="entry name" value="SGNH_hydro_sf"/>
</dbReference>